<feature type="compositionally biased region" description="Low complexity" evidence="1">
    <location>
        <begin position="62"/>
        <end position="71"/>
    </location>
</feature>
<name>A0A6J4I9C0_9ACTN</name>
<evidence type="ECO:0000313" key="2">
    <source>
        <dbReference type="EMBL" id="CAA9243852.1"/>
    </source>
</evidence>
<dbReference type="AlphaFoldDB" id="A0A6J4I9C0"/>
<feature type="non-terminal residue" evidence="2">
    <location>
        <position position="1"/>
    </location>
</feature>
<dbReference type="EMBL" id="CADCTI010000150">
    <property type="protein sequence ID" value="CAA9243852.1"/>
    <property type="molecule type" value="Genomic_DNA"/>
</dbReference>
<feature type="compositionally biased region" description="Low complexity" evidence="1">
    <location>
        <begin position="83"/>
        <end position="93"/>
    </location>
</feature>
<accession>A0A6J4I9C0</accession>
<proteinExistence type="predicted"/>
<feature type="compositionally biased region" description="Basic and acidic residues" evidence="1">
    <location>
        <begin position="107"/>
        <end position="122"/>
    </location>
</feature>
<protein>
    <submittedName>
        <fullName evidence="2">DUF1794</fullName>
    </submittedName>
</protein>
<feature type="compositionally biased region" description="Basic residues" evidence="1">
    <location>
        <begin position="1"/>
        <end position="16"/>
    </location>
</feature>
<gene>
    <name evidence="2" type="ORF">AVDCRST_MAG57-1758</name>
</gene>
<feature type="compositionally biased region" description="Basic residues" evidence="1">
    <location>
        <begin position="123"/>
        <end position="140"/>
    </location>
</feature>
<organism evidence="2">
    <name type="scientific">uncultured Blastococcus sp</name>
    <dbReference type="NCBI Taxonomy" id="217144"/>
    <lineage>
        <taxon>Bacteria</taxon>
        <taxon>Bacillati</taxon>
        <taxon>Actinomycetota</taxon>
        <taxon>Actinomycetes</taxon>
        <taxon>Geodermatophilales</taxon>
        <taxon>Geodermatophilaceae</taxon>
        <taxon>Blastococcus</taxon>
        <taxon>environmental samples</taxon>
    </lineage>
</organism>
<evidence type="ECO:0000256" key="1">
    <source>
        <dbReference type="SAM" id="MobiDB-lite"/>
    </source>
</evidence>
<sequence length="177" mass="19900">DRAHRAAGARHLRRPQRPGGLRGTAVRAAPAGRVARRGPGHGCRWRPPVRSVDPLRPRRSRVPGVRGAQLAADRRRRHRRPARAGGRLLAAPRSGRRGTARRQPGRARRDLPRPRADDDQLGARHRRPGPHARRPRHHPGRAALRDRRGCPHVRHRPCWTRRGAPPVDVRPTGTDPM</sequence>
<feature type="non-terminal residue" evidence="2">
    <location>
        <position position="177"/>
    </location>
</feature>
<reference evidence="2" key="1">
    <citation type="submission" date="2020-02" db="EMBL/GenBank/DDBJ databases">
        <authorList>
            <person name="Meier V. D."/>
        </authorList>
    </citation>
    <scope>NUCLEOTIDE SEQUENCE</scope>
    <source>
        <strain evidence="2">AVDCRST_MAG57</strain>
    </source>
</reference>
<feature type="region of interest" description="Disordered" evidence="1">
    <location>
        <begin position="1"/>
        <end position="177"/>
    </location>
</feature>
<feature type="compositionally biased region" description="Low complexity" evidence="1">
    <location>
        <begin position="17"/>
        <end position="33"/>
    </location>
</feature>
<feature type="compositionally biased region" description="Basic residues" evidence="1">
    <location>
        <begin position="150"/>
        <end position="159"/>
    </location>
</feature>
<feature type="compositionally biased region" description="Basic residues" evidence="1">
    <location>
        <begin position="94"/>
        <end position="106"/>
    </location>
</feature>